<evidence type="ECO:0000313" key="11">
    <source>
        <dbReference type="RefSeq" id="XP_042609937.1"/>
    </source>
</evidence>
<dbReference type="FunFam" id="3.90.176.10:FF:000001">
    <property type="entry name" value="NAD(P)(+)--arginine ADP-ribosyltransferase"/>
    <property type="match status" value="1"/>
</dbReference>
<name>A0A9R0ASS1_CYPCA</name>
<dbReference type="KEGG" id="ccar:122143249"/>
<dbReference type="GeneID" id="122143249"/>
<keyword evidence="4" id="KW-0548">Nucleotidyltransferase</keyword>
<dbReference type="Proteomes" id="UP001155660">
    <property type="component" value="Unplaced"/>
</dbReference>
<dbReference type="PANTHER" id="PTHR10339:SF27">
    <property type="entry name" value="NAD(P)(+)--ARGININE ADP-RIBOSYLTRANSFERASE"/>
    <property type="match status" value="1"/>
</dbReference>
<keyword evidence="5 10" id="KW-0732">Signal</keyword>
<comment type="similarity">
    <text evidence="1 10">Belongs to the Arg-specific ADP-ribosyltransferase family.</text>
</comment>
<dbReference type="OrthoDB" id="423533at2759"/>
<dbReference type="Pfam" id="PF01129">
    <property type="entry name" value="ART"/>
    <property type="match status" value="1"/>
</dbReference>
<dbReference type="RefSeq" id="XP_042609937.1">
    <property type="nucleotide sequence ID" value="XM_042754003.1"/>
</dbReference>
<feature type="signal peptide" evidence="10">
    <location>
        <begin position="1"/>
        <end position="23"/>
    </location>
</feature>
<evidence type="ECO:0000256" key="8">
    <source>
        <dbReference type="ARBA" id="ARBA00023157"/>
    </source>
</evidence>
<keyword evidence="7 10" id="KW-0520">NAD</keyword>
<dbReference type="GO" id="GO:0003950">
    <property type="term" value="F:NAD+ poly-ADP-ribosyltransferase activity"/>
    <property type="evidence" value="ECO:0007669"/>
    <property type="project" value="TreeGrafter"/>
</dbReference>
<dbReference type="InterPro" id="IPR000768">
    <property type="entry name" value="ART"/>
</dbReference>
<evidence type="ECO:0000256" key="6">
    <source>
        <dbReference type="ARBA" id="ARBA00022857"/>
    </source>
</evidence>
<accession>A0A9R0ASS1</accession>
<keyword evidence="2 10" id="KW-0328">Glycosyltransferase</keyword>
<organism evidence="11">
    <name type="scientific">Cyprinus carpio</name>
    <name type="common">Common carp</name>
    <dbReference type="NCBI Taxonomy" id="7962"/>
    <lineage>
        <taxon>Eukaryota</taxon>
        <taxon>Metazoa</taxon>
        <taxon>Chordata</taxon>
        <taxon>Craniata</taxon>
        <taxon>Vertebrata</taxon>
        <taxon>Euteleostomi</taxon>
        <taxon>Actinopterygii</taxon>
        <taxon>Neopterygii</taxon>
        <taxon>Teleostei</taxon>
        <taxon>Ostariophysi</taxon>
        <taxon>Cypriniformes</taxon>
        <taxon>Cyprinidae</taxon>
        <taxon>Cyprininae</taxon>
        <taxon>Cyprinus</taxon>
    </lineage>
</organism>
<evidence type="ECO:0000256" key="2">
    <source>
        <dbReference type="ARBA" id="ARBA00022676"/>
    </source>
</evidence>
<evidence type="ECO:0000256" key="1">
    <source>
        <dbReference type="ARBA" id="ARBA00009558"/>
    </source>
</evidence>
<sequence>MLLITEAFLLILVVLGQVHRAAAKGEIFPLDMAEDSVDDQYDGCTEKMTQLVETKYLENEKSASPEFKSKWENGEENAMKPEDNLEKKHSVAIYVYTGKKIYRDFNEAVRSDKGKYKTMAFKWYSLHFLLTEAIQILKKTQPKCYSTYRGVNIMLNKDVLNKKVRLGSFTSSSHDRSVAQRFGNVSCFEIHTCEGAELIKYSQFPKVKEVLIPPYETFIVTEVKTKSNQTDLWCETVFTLNNTGKISYLNCGCGIKAIKAPVEDILDVRAFYVEVIGKMLKVFPLDSQLLCDLKVLDPASRLEISPETG</sequence>
<feature type="chain" id="PRO_5040528671" description="NAD(P)(+)--arginine ADP-ribosyltransferase" evidence="10">
    <location>
        <begin position="24"/>
        <end position="309"/>
    </location>
</feature>
<protein>
    <recommendedName>
        <fullName evidence="10">NAD(P)(+)--arginine ADP-ribosyltransferase</fullName>
        <ecNumber evidence="10">2.4.2.31</ecNumber>
    </recommendedName>
    <alternativeName>
        <fullName evidence="10">Mono(ADP-ribosyl)transferase</fullName>
    </alternativeName>
</protein>
<keyword evidence="8" id="KW-1015">Disulfide bond</keyword>
<comment type="catalytic activity">
    <reaction evidence="9 10">
        <text>L-arginyl-[protein] + NAD(+) = N(omega)-(ADP-D-ribosyl)-L-arginyl-[protein] + nicotinamide + H(+)</text>
        <dbReference type="Rhea" id="RHEA:19149"/>
        <dbReference type="Rhea" id="RHEA-COMP:10532"/>
        <dbReference type="Rhea" id="RHEA-COMP:15087"/>
        <dbReference type="ChEBI" id="CHEBI:15378"/>
        <dbReference type="ChEBI" id="CHEBI:17154"/>
        <dbReference type="ChEBI" id="CHEBI:29965"/>
        <dbReference type="ChEBI" id="CHEBI:57540"/>
        <dbReference type="ChEBI" id="CHEBI:142554"/>
        <dbReference type="EC" id="2.4.2.31"/>
    </reaction>
</comment>
<dbReference type="GO" id="GO:0106274">
    <property type="term" value="F:NAD+-protein-arginine ADP-ribosyltransferase activity"/>
    <property type="evidence" value="ECO:0007669"/>
    <property type="project" value="UniProtKB-EC"/>
</dbReference>
<dbReference type="AlphaFoldDB" id="A0A9R0ASS1"/>
<dbReference type="EC" id="2.4.2.31" evidence="10"/>
<evidence type="ECO:0000256" key="10">
    <source>
        <dbReference type="RuleBase" id="RU361228"/>
    </source>
</evidence>
<evidence type="ECO:0000256" key="9">
    <source>
        <dbReference type="ARBA" id="ARBA00047597"/>
    </source>
</evidence>
<dbReference type="GO" id="GO:0016779">
    <property type="term" value="F:nucleotidyltransferase activity"/>
    <property type="evidence" value="ECO:0007669"/>
    <property type="project" value="UniProtKB-KW"/>
</dbReference>
<dbReference type="PANTHER" id="PTHR10339">
    <property type="entry name" value="ADP-RIBOSYLTRANSFERASE"/>
    <property type="match status" value="1"/>
</dbReference>
<dbReference type="PROSITE" id="PS51996">
    <property type="entry name" value="TR_MART"/>
    <property type="match status" value="1"/>
</dbReference>
<proteinExistence type="inferred from homology"/>
<gene>
    <name evidence="11" type="primary">LOC122143249</name>
</gene>
<keyword evidence="6 10" id="KW-0521">NADP</keyword>
<evidence type="ECO:0000256" key="7">
    <source>
        <dbReference type="ARBA" id="ARBA00023027"/>
    </source>
</evidence>
<reference evidence="11" key="1">
    <citation type="submission" date="2025-08" db="UniProtKB">
        <authorList>
            <consortium name="RefSeq"/>
        </authorList>
    </citation>
    <scope>IDENTIFICATION</scope>
    <source>
        <tissue evidence="11">Muscle</tissue>
    </source>
</reference>
<evidence type="ECO:0000256" key="3">
    <source>
        <dbReference type="ARBA" id="ARBA00022679"/>
    </source>
</evidence>
<keyword evidence="3 10" id="KW-0808">Transferase</keyword>
<evidence type="ECO:0000256" key="5">
    <source>
        <dbReference type="ARBA" id="ARBA00022729"/>
    </source>
</evidence>
<evidence type="ECO:0000256" key="4">
    <source>
        <dbReference type="ARBA" id="ARBA00022695"/>
    </source>
</evidence>
<dbReference type="InterPro" id="IPR050999">
    <property type="entry name" value="ADP-ribosyltransferase_ARG"/>
</dbReference>